<dbReference type="GO" id="GO:0016747">
    <property type="term" value="F:acyltransferase activity, transferring groups other than amino-acyl groups"/>
    <property type="evidence" value="ECO:0007669"/>
    <property type="project" value="InterPro"/>
</dbReference>
<evidence type="ECO:0000313" key="3">
    <source>
        <dbReference type="Proteomes" id="UP000245216"/>
    </source>
</evidence>
<comment type="caution">
    <text evidence="2">The sequence shown here is derived from an EMBL/GenBank/DDBJ whole genome shotgun (WGS) entry which is preliminary data.</text>
</comment>
<dbReference type="Pfam" id="PF00583">
    <property type="entry name" value="Acetyltransf_1"/>
    <property type="match status" value="1"/>
</dbReference>
<accession>A0A2U2BLK6</accession>
<dbReference type="AlphaFoldDB" id="A0A2U2BLK6"/>
<name>A0A2U2BLK6_ALCFA</name>
<reference evidence="2 3" key="1">
    <citation type="submission" date="2018-05" db="EMBL/GenBank/DDBJ databases">
        <title>Genome Sequence of an Efficient Indole-Degrading Bacterium, Alcaligenes sp.YBY.</title>
        <authorList>
            <person name="Yang B."/>
        </authorList>
    </citation>
    <scope>NUCLEOTIDE SEQUENCE [LARGE SCALE GENOMIC DNA]</scope>
    <source>
        <strain evidence="2 3">YBY</strain>
    </source>
</reference>
<organism evidence="2 3">
    <name type="scientific">Alcaligenes faecalis</name>
    <dbReference type="NCBI Taxonomy" id="511"/>
    <lineage>
        <taxon>Bacteria</taxon>
        <taxon>Pseudomonadati</taxon>
        <taxon>Pseudomonadota</taxon>
        <taxon>Betaproteobacteria</taxon>
        <taxon>Burkholderiales</taxon>
        <taxon>Alcaligenaceae</taxon>
        <taxon>Alcaligenes</taxon>
    </lineage>
</organism>
<dbReference type="SUPFAM" id="SSF55729">
    <property type="entry name" value="Acyl-CoA N-acyltransferases (Nat)"/>
    <property type="match status" value="1"/>
</dbReference>
<dbReference type="Gene3D" id="3.40.630.30">
    <property type="match status" value="1"/>
</dbReference>
<gene>
    <name evidence="2" type="ORF">DF183_09440</name>
</gene>
<dbReference type="InterPro" id="IPR000182">
    <property type="entry name" value="GNAT_dom"/>
</dbReference>
<evidence type="ECO:0000313" key="2">
    <source>
        <dbReference type="EMBL" id="PWE14905.1"/>
    </source>
</evidence>
<dbReference type="PROSITE" id="PS51186">
    <property type="entry name" value="GNAT"/>
    <property type="match status" value="1"/>
</dbReference>
<keyword evidence="2" id="KW-0808">Transferase</keyword>
<dbReference type="Proteomes" id="UP000245216">
    <property type="component" value="Unassembled WGS sequence"/>
</dbReference>
<feature type="domain" description="N-acetyltransferase" evidence="1">
    <location>
        <begin position="23"/>
        <end position="185"/>
    </location>
</feature>
<evidence type="ECO:0000259" key="1">
    <source>
        <dbReference type="PROSITE" id="PS51186"/>
    </source>
</evidence>
<dbReference type="CDD" id="cd04301">
    <property type="entry name" value="NAT_SF"/>
    <property type="match status" value="1"/>
</dbReference>
<sequence>MQADATSRRGLIQALNVIGVAVPVIVPRSPLQCSATEVADFVALVQAGGEVIREGLEARVREAKTLFFLRENEKLLGIAALKIPAAGYRERAFEKARATVEPADYPFELGWIFVVPEARGRKLSNLLVQAAIAQAKQMPIFATSRTDNPAMHTPLRAASFVKHGHEYRSSRGNHHLALFVHTPCSNDAQPSIVPSIAVE</sequence>
<dbReference type="EMBL" id="QEXO01000002">
    <property type="protein sequence ID" value="PWE14905.1"/>
    <property type="molecule type" value="Genomic_DNA"/>
</dbReference>
<proteinExistence type="predicted"/>
<reference evidence="2 3" key="2">
    <citation type="submission" date="2018-05" db="EMBL/GenBank/DDBJ databases">
        <authorList>
            <person name="Lanie J.A."/>
            <person name="Ng W.-L."/>
            <person name="Kazmierczak K.M."/>
            <person name="Andrzejewski T.M."/>
            <person name="Davidsen T.M."/>
            <person name="Wayne K.J."/>
            <person name="Tettelin H."/>
            <person name="Glass J.I."/>
            <person name="Rusch D."/>
            <person name="Podicherti R."/>
            <person name="Tsui H.-C.T."/>
            <person name="Winkler M.E."/>
        </authorList>
    </citation>
    <scope>NUCLEOTIDE SEQUENCE [LARGE SCALE GENOMIC DNA]</scope>
    <source>
        <strain evidence="2 3">YBY</strain>
    </source>
</reference>
<dbReference type="InterPro" id="IPR016181">
    <property type="entry name" value="Acyl_CoA_acyltransferase"/>
</dbReference>
<protein>
    <submittedName>
        <fullName evidence="2">N-acetyltransferase</fullName>
    </submittedName>
</protein>